<dbReference type="AlphaFoldDB" id="A0A5M3MW05"/>
<evidence type="ECO:0000313" key="4">
    <source>
        <dbReference type="Proteomes" id="UP000053558"/>
    </source>
</evidence>
<sequence>MLKVLSYTPDEGTTGTTLSVIFEYTINRDDAIHIRLVLQNTAVQTSVLEIKELGRWKAECKIPALRLSNGQQVPITLQALTADEIILDSVHFGQLSYYETDVDLRRRHSRRIQGGRERPSCYRRSSSGSTGGSLFTAPSLSLLGHSKAPPLRRMKQDTDQCERTDNVALQFITPLSDLSSNITQAEHLAGRRLVRFHKQYDRNRIVVFAEAIRQEQYDEQDIVVSCIIRPDTRDCVITSVDIIHLLQRLVDDTFEVDEKNRIRRNLEGLNPLTVTKTKPSLQTFFQRIMDFNDPRPRKIEKDLKVFDWKKLEAGLAKIMAKYSFDRHTNLMGLERRHAHDESPSPSSGSSTEVTPPFPQSTLPSGHCSVHPELSLSTLSLSPSATENSPYSPHSEFGSDYVGSELLQAETGYYVPNPAAPSVYSMSYESNPVTGGSGSIDSPLPEDWCSSIISLPDHSYGSGPAYDYHHHSDSQTSLDAYSAAYPLSTYDSFELSPGLVEVA</sequence>
<protein>
    <recommendedName>
        <fullName evidence="2">DUF7082 domain-containing protein</fullName>
    </recommendedName>
</protein>
<proteinExistence type="predicted"/>
<feature type="region of interest" description="Disordered" evidence="1">
    <location>
        <begin position="336"/>
        <end position="368"/>
    </location>
</feature>
<comment type="caution">
    <text evidence="3">The sequence shown here is derived from an EMBL/GenBank/DDBJ whole genome shotgun (WGS) entry which is preliminary data.</text>
</comment>
<dbReference type="GeneID" id="19199638"/>
<dbReference type="RefSeq" id="XP_007767052.1">
    <property type="nucleotide sequence ID" value="XM_007768862.1"/>
</dbReference>
<dbReference type="OMA" id="DWAVLPQ"/>
<name>A0A5M3MW05_CONPW</name>
<feature type="region of interest" description="Disordered" evidence="1">
    <location>
        <begin position="113"/>
        <end position="134"/>
    </location>
</feature>
<dbReference type="Pfam" id="PF23305">
    <property type="entry name" value="DUF7082"/>
    <property type="match status" value="1"/>
</dbReference>
<evidence type="ECO:0000313" key="3">
    <source>
        <dbReference type="EMBL" id="EIW83240.1"/>
    </source>
</evidence>
<keyword evidence="4" id="KW-1185">Reference proteome</keyword>
<reference evidence="4" key="1">
    <citation type="journal article" date="2012" name="Science">
        <title>The Paleozoic origin of enzymatic lignin decomposition reconstructed from 31 fungal genomes.</title>
        <authorList>
            <person name="Floudas D."/>
            <person name="Binder M."/>
            <person name="Riley R."/>
            <person name="Barry K."/>
            <person name="Blanchette R.A."/>
            <person name="Henrissat B."/>
            <person name="Martinez A.T."/>
            <person name="Otillar R."/>
            <person name="Spatafora J.W."/>
            <person name="Yadav J.S."/>
            <person name="Aerts A."/>
            <person name="Benoit I."/>
            <person name="Boyd A."/>
            <person name="Carlson A."/>
            <person name="Copeland A."/>
            <person name="Coutinho P.M."/>
            <person name="de Vries R.P."/>
            <person name="Ferreira P."/>
            <person name="Findley K."/>
            <person name="Foster B."/>
            <person name="Gaskell J."/>
            <person name="Glotzer D."/>
            <person name="Gorecki P."/>
            <person name="Heitman J."/>
            <person name="Hesse C."/>
            <person name="Hori C."/>
            <person name="Igarashi K."/>
            <person name="Jurgens J.A."/>
            <person name="Kallen N."/>
            <person name="Kersten P."/>
            <person name="Kohler A."/>
            <person name="Kuees U."/>
            <person name="Kumar T.K.A."/>
            <person name="Kuo A."/>
            <person name="LaButti K."/>
            <person name="Larrondo L.F."/>
            <person name="Lindquist E."/>
            <person name="Ling A."/>
            <person name="Lombard V."/>
            <person name="Lucas S."/>
            <person name="Lundell T."/>
            <person name="Martin R."/>
            <person name="McLaughlin D.J."/>
            <person name="Morgenstern I."/>
            <person name="Morin E."/>
            <person name="Murat C."/>
            <person name="Nagy L.G."/>
            <person name="Nolan M."/>
            <person name="Ohm R.A."/>
            <person name="Patyshakuliyeva A."/>
            <person name="Rokas A."/>
            <person name="Ruiz-Duenas F.J."/>
            <person name="Sabat G."/>
            <person name="Salamov A."/>
            <person name="Samejima M."/>
            <person name="Schmutz J."/>
            <person name="Slot J.C."/>
            <person name="St John F."/>
            <person name="Stenlid J."/>
            <person name="Sun H."/>
            <person name="Sun S."/>
            <person name="Syed K."/>
            <person name="Tsang A."/>
            <person name="Wiebenga A."/>
            <person name="Young D."/>
            <person name="Pisabarro A."/>
            <person name="Eastwood D.C."/>
            <person name="Martin F."/>
            <person name="Cullen D."/>
            <person name="Grigoriev I.V."/>
            <person name="Hibbett D.S."/>
        </authorList>
    </citation>
    <scope>NUCLEOTIDE SEQUENCE [LARGE SCALE GENOMIC DNA]</scope>
    <source>
        <strain evidence="4">RWD-64-598 SS2</strain>
    </source>
</reference>
<dbReference type="EMBL" id="JH711576">
    <property type="protein sequence ID" value="EIW83240.1"/>
    <property type="molecule type" value="Genomic_DNA"/>
</dbReference>
<dbReference type="Proteomes" id="UP000053558">
    <property type="component" value="Unassembled WGS sequence"/>
</dbReference>
<feature type="compositionally biased region" description="Low complexity" evidence="1">
    <location>
        <begin position="343"/>
        <end position="354"/>
    </location>
</feature>
<organism evidence="3 4">
    <name type="scientific">Coniophora puteana (strain RWD-64-598)</name>
    <name type="common">Brown rot fungus</name>
    <dbReference type="NCBI Taxonomy" id="741705"/>
    <lineage>
        <taxon>Eukaryota</taxon>
        <taxon>Fungi</taxon>
        <taxon>Dikarya</taxon>
        <taxon>Basidiomycota</taxon>
        <taxon>Agaricomycotina</taxon>
        <taxon>Agaricomycetes</taxon>
        <taxon>Agaricomycetidae</taxon>
        <taxon>Boletales</taxon>
        <taxon>Coniophorineae</taxon>
        <taxon>Coniophoraceae</taxon>
        <taxon>Coniophora</taxon>
    </lineage>
</organism>
<dbReference type="OrthoDB" id="1751210at2759"/>
<dbReference type="InterPro" id="IPR055509">
    <property type="entry name" value="DUF7082"/>
</dbReference>
<dbReference type="PANTHER" id="PTHR39463">
    <property type="entry name" value="MEDUSA"/>
    <property type="match status" value="1"/>
</dbReference>
<accession>A0A5M3MW05</accession>
<feature type="domain" description="DUF7082" evidence="2">
    <location>
        <begin position="167"/>
        <end position="319"/>
    </location>
</feature>
<evidence type="ECO:0000259" key="2">
    <source>
        <dbReference type="Pfam" id="PF23305"/>
    </source>
</evidence>
<gene>
    <name evidence="3" type="ORF">CONPUDRAFT_121730</name>
</gene>
<dbReference type="PANTHER" id="PTHR39463:SF1">
    <property type="entry name" value="MEDUSA"/>
    <property type="match status" value="1"/>
</dbReference>
<dbReference type="KEGG" id="cput:CONPUDRAFT_121730"/>
<evidence type="ECO:0000256" key="1">
    <source>
        <dbReference type="SAM" id="MobiDB-lite"/>
    </source>
</evidence>
<dbReference type="GO" id="GO:0005634">
    <property type="term" value="C:nucleus"/>
    <property type="evidence" value="ECO:0007669"/>
    <property type="project" value="TreeGrafter"/>
</dbReference>